<dbReference type="AlphaFoldDB" id="A0A836H2K5"/>
<keyword evidence="2" id="KW-1185">Reference proteome</keyword>
<evidence type="ECO:0000313" key="1">
    <source>
        <dbReference type="EMBL" id="KAG5485731.1"/>
    </source>
</evidence>
<dbReference type="Proteomes" id="UP000673552">
    <property type="component" value="Unassembled WGS sequence"/>
</dbReference>
<sequence>MAPRKRCREENQAMEAHPRRMPPHMRVQVAWGNVTSFVSLCGHVLDAEGRFNATEFPALAFFYSPMVACADSGTVTLQFDKSGSVTERILQERRQLPCPVHGPFRCPCHLMHELADIVAKLLCEICCQHASFDVSIDCDRPYPHILINSQAETWSLSLVGLPTPPKVFGPFPLGTSTSPHSIKKYWLQYIEKSKVVDDACIMCGVMSETRCVMCLCLLCARCGELCGACGGYSCRGCSTAERGMTICYNCYR</sequence>
<accession>A0A836H2K5</accession>
<name>A0A836H2K5_9TRYP</name>
<dbReference type="OrthoDB" id="270273at2759"/>
<dbReference type="RefSeq" id="XP_067180884.1">
    <property type="nucleotide sequence ID" value="XM_067324527.1"/>
</dbReference>
<comment type="caution">
    <text evidence="1">The sequence shown here is derived from an EMBL/GenBank/DDBJ whole genome shotgun (WGS) entry which is preliminary data.</text>
</comment>
<proteinExistence type="predicted"/>
<dbReference type="KEGG" id="lmat:92517039"/>
<gene>
    <name evidence="1" type="ORF">LSCM1_07142</name>
</gene>
<dbReference type="EMBL" id="JAFEUZ010000008">
    <property type="protein sequence ID" value="KAG5485731.1"/>
    <property type="molecule type" value="Genomic_DNA"/>
</dbReference>
<organism evidence="1 2">
    <name type="scientific">Leishmania martiniquensis</name>
    <dbReference type="NCBI Taxonomy" id="1580590"/>
    <lineage>
        <taxon>Eukaryota</taxon>
        <taxon>Discoba</taxon>
        <taxon>Euglenozoa</taxon>
        <taxon>Kinetoplastea</taxon>
        <taxon>Metakinetoplastina</taxon>
        <taxon>Trypanosomatida</taxon>
        <taxon>Trypanosomatidae</taxon>
        <taxon>Leishmaniinae</taxon>
        <taxon>Leishmania</taxon>
    </lineage>
</organism>
<dbReference type="GeneID" id="92517039"/>
<protein>
    <submittedName>
        <fullName evidence="1">Uncharacterized protein</fullName>
    </submittedName>
</protein>
<reference evidence="2" key="2">
    <citation type="journal article" date="2021" name="Sci. Data">
        <title>Chromosome-scale genome sequencing, assembly and annotation of six genomes from subfamily Leishmaniinae.</title>
        <authorList>
            <person name="Almutairi H."/>
            <person name="Urbaniak M.D."/>
            <person name="Bates M.D."/>
            <person name="Jariyapan N."/>
            <person name="Kwakye-Nuako G."/>
            <person name="Thomaz Soccol V."/>
            <person name="Al-Salem W.S."/>
            <person name="Dillon R.J."/>
            <person name="Bates P.A."/>
            <person name="Gatherer D."/>
        </authorList>
    </citation>
    <scope>NUCLEOTIDE SEQUENCE [LARGE SCALE GENOMIC DNA]</scope>
</reference>
<evidence type="ECO:0000313" key="2">
    <source>
        <dbReference type="Proteomes" id="UP000673552"/>
    </source>
</evidence>
<reference evidence="2" key="1">
    <citation type="journal article" date="2021" name="Microbiol. Resour. Announc.">
        <title>LGAAP: Leishmaniinae Genome Assembly and Annotation Pipeline.</title>
        <authorList>
            <person name="Almutairi H."/>
            <person name="Urbaniak M.D."/>
            <person name="Bates M.D."/>
            <person name="Jariyapan N."/>
            <person name="Kwakye-Nuako G."/>
            <person name="Thomaz-Soccol V."/>
            <person name="Al-Salem W.S."/>
            <person name="Dillon R.J."/>
            <person name="Bates P.A."/>
            <person name="Gatherer D."/>
        </authorList>
    </citation>
    <scope>NUCLEOTIDE SEQUENCE [LARGE SCALE GENOMIC DNA]</scope>
</reference>